<keyword evidence="3" id="KW-1185">Reference proteome</keyword>
<accession>A0A443SW45</accession>
<organism evidence="2 3">
    <name type="scientific">Leptotrombidium deliense</name>
    <dbReference type="NCBI Taxonomy" id="299467"/>
    <lineage>
        <taxon>Eukaryota</taxon>
        <taxon>Metazoa</taxon>
        <taxon>Ecdysozoa</taxon>
        <taxon>Arthropoda</taxon>
        <taxon>Chelicerata</taxon>
        <taxon>Arachnida</taxon>
        <taxon>Acari</taxon>
        <taxon>Acariformes</taxon>
        <taxon>Trombidiformes</taxon>
        <taxon>Prostigmata</taxon>
        <taxon>Anystina</taxon>
        <taxon>Parasitengona</taxon>
        <taxon>Trombiculoidea</taxon>
        <taxon>Trombiculidae</taxon>
        <taxon>Leptotrombidium</taxon>
    </lineage>
</organism>
<sequence length="156" mass="17525">MAEATENTTKGGTNRAVASGLSKEVQRKIIAKRNKYVENEVLKWVFDVIGEKMPDANIEDVLHDGTKLCKFINELVPGYVTKINTSAEHYKSMENINTFLEACRKYGVHENDLFQTVDLYEKRDIGTVINCLVALARAVSRDSKFKGPQLTVDLSL</sequence>
<dbReference type="PANTHER" id="PTHR47385:SF24">
    <property type="entry name" value="MUSCLE-SPECIFIC PROTEIN 20"/>
    <property type="match status" value="1"/>
</dbReference>
<dbReference type="InterPro" id="IPR001715">
    <property type="entry name" value="CH_dom"/>
</dbReference>
<dbReference type="PRINTS" id="PR00889">
    <property type="entry name" value="CALPONIN"/>
</dbReference>
<feature type="domain" description="Calponin-homology (CH)" evidence="1">
    <location>
        <begin position="35"/>
        <end position="140"/>
    </location>
</feature>
<dbReference type="STRING" id="299467.A0A443SW45"/>
<gene>
    <name evidence="2" type="ORF">B4U80_00113</name>
</gene>
<dbReference type="GO" id="GO:0031032">
    <property type="term" value="P:actomyosin structure organization"/>
    <property type="evidence" value="ECO:0007669"/>
    <property type="project" value="InterPro"/>
</dbReference>
<dbReference type="GO" id="GO:0051015">
    <property type="term" value="F:actin filament binding"/>
    <property type="evidence" value="ECO:0007669"/>
    <property type="project" value="TreeGrafter"/>
</dbReference>
<dbReference type="InterPro" id="IPR036872">
    <property type="entry name" value="CH_dom_sf"/>
</dbReference>
<evidence type="ECO:0000313" key="2">
    <source>
        <dbReference type="EMBL" id="RWS31724.1"/>
    </source>
</evidence>
<dbReference type="GO" id="GO:0007015">
    <property type="term" value="P:actin filament organization"/>
    <property type="evidence" value="ECO:0007669"/>
    <property type="project" value="TreeGrafter"/>
</dbReference>
<dbReference type="EMBL" id="NCKV01000079">
    <property type="protein sequence ID" value="RWS31724.1"/>
    <property type="molecule type" value="Genomic_DNA"/>
</dbReference>
<dbReference type="InterPro" id="IPR003096">
    <property type="entry name" value="SM22_calponin"/>
</dbReference>
<dbReference type="InterPro" id="IPR001997">
    <property type="entry name" value="Calponin/LIMCH1"/>
</dbReference>
<dbReference type="OrthoDB" id="10029858at2759"/>
<evidence type="ECO:0000259" key="1">
    <source>
        <dbReference type="PROSITE" id="PS50021"/>
    </source>
</evidence>
<dbReference type="PRINTS" id="PR00888">
    <property type="entry name" value="SM22CALPONIN"/>
</dbReference>
<protein>
    <submittedName>
        <fullName evidence="2">Muscle-specific protein 20-like isoform 2</fullName>
    </submittedName>
</protein>
<dbReference type="SUPFAM" id="SSF47576">
    <property type="entry name" value="Calponin-homology domain, CH-domain"/>
    <property type="match status" value="1"/>
</dbReference>
<proteinExistence type="predicted"/>
<name>A0A443SW45_9ACAR</name>
<dbReference type="PANTHER" id="PTHR47385">
    <property type="entry name" value="CALPONIN"/>
    <property type="match status" value="1"/>
</dbReference>
<dbReference type="InterPro" id="IPR050606">
    <property type="entry name" value="Calponin-like"/>
</dbReference>
<comment type="caution">
    <text evidence="2">The sequence shown here is derived from an EMBL/GenBank/DDBJ whole genome shotgun (WGS) entry which is preliminary data.</text>
</comment>
<dbReference type="GO" id="GO:0015629">
    <property type="term" value="C:actin cytoskeleton"/>
    <property type="evidence" value="ECO:0007669"/>
    <property type="project" value="TreeGrafter"/>
</dbReference>
<dbReference type="Proteomes" id="UP000288716">
    <property type="component" value="Unassembled WGS sequence"/>
</dbReference>
<dbReference type="PROSITE" id="PS50021">
    <property type="entry name" value="CH"/>
    <property type="match status" value="1"/>
</dbReference>
<dbReference type="AlphaFoldDB" id="A0A443SW45"/>
<dbReference type="SMART" id="SM00033">
    <property type="entry name" value="CH"/>
    <property type="match status" value="1"/>
</dbReference>
<dbReference type="Gene3D" id="1.10.418.10">
    <property type="entry name" value="Calponin-like domain"/>
    <property type="match status" value="1"/>
</dbReference>
<reference evidence="2 3" key="1">
    <citation type="journal article" date="2018" name="Gigascience">
        <title>Genomes of trombidid mites reveal novel predicted allergens and laterally-transferred genes associated with secondary metabolism.</title>
        <authorList>
            <person name="Dong X."/>
            <person name="Chaisiri K."/>
            <person name="Xia D."/>
            <person name="Armstrong S.D."/>
            <person name="Fang Y."/>
            <person name="Donnelly M.J."/>
            <person name="Kadowaki T."/>
            <person name="McGarry J.W."/>
            <person name="Darby A.C."/>
            <person name="Makepeace B.L."/>
        </authorList>
    </citation>
    <scope>NUCLEOTIDE SEQUENCE [LARGE SCALE GENOMIC DNA]</scope>
    <source>
        <strain evidence="2">UoL-UT</strain>
    </source>
</reference>
<dbReference type="VEuPathDB" id="VectorBase:LDEU000314"/>
<evidence type="ECO:0000313" key="3">
    <source>
        <dbReference type="Proteomes" id="UP000288716"/>
    </source>
</evidence>
<dbReference type="Pfam" id="PF00307">
    <property type="entry name" value="CH"/>
    <property type="match status" value="1"/>
</dbReference>